<evidence type="ECO:0000256" key="4">
    <source>
        <dbReference type="ARBA" id="ARBA00022989"/>
    </source>
</evidence>
<keyword evidence="4 6" id="KW-1133">Transmembrane helix</keyword>
<dbReference type="InterPro" id="IPR010291">
    <property type="entry name" value="Ion_channel_UNC-93"/>
</dbReference>
<feature type="transmembrane region" description="Helical" evidence="6">
    <location>
        <begin position="142"/>
        <end position="163"/>
    </location>
</feature>
<dbReference type="GO" id="GO:0043266">
    <property type="term" value="P:regulation of potassium ion transport"/>
    <property type="evidence" value="ECO:0007669"/>
    <property type="project" value="TreeGrafter"/>
</dbReference>
<comment type="subcellular location">
    <subcellularLocation>
        <location evidence="1">Membrane</location>
        <topology evidence="1">Multi-pass membrane protein</topology>
    </subcellularLocation>
</comment>
<organism evidence="7">
    <name type="scientific">Notodromas monacha</name>
    <dbReference type="NCBI Taxonomy" id="399045"/>
    <lineage>
        <taxon>Eukaryota</taxon>
        <taxon>Metazoa</taxon>
        <taxon>Ecdysozoa</taxon>
        <taxon>Arthropoda</taxon>
        <taxon>Crustacea</taxon>
        <taxon>Oligostraca</taxon>
        <taxon>Ostracoda</taxon>
        <taxon>Podocopa</taxon>
        <taxon>Podocopida</taxon>
        <taxon>Cypridocopina</taxon>
        <taxon>Cypridoidea</taxon>
        <taxon>Cyprididae</taxon>
        <taxon>Notodromas</taxon>
    </lineage>
</organism>
<feature type="transmembrane region" description="Helical" evidence="6">
    <location>
        <begin position="113"/>
        <end position="130"/>
    </location>
</feature>
<dbReference type="SUPFAM" id="SSF103473">
    <property type="entry name" value="MFS general substrate transporter"/>
    <property type="match status" value="1"/>
</dbReference>
<dbReference type="GO" id="GO:0015459">
    <property type="term" value="F:potassium channel regulator activity"/>
    <property type="evidence" value="ECO:0007669"/>
    <property type="project" value="TreeGrafter"/>
</dbReference>
<feature type="transmembrane region" description="Helical" evidence="6">
    <location>
        <begin position="407"/>
        <end position="425"/>
    </location>
</feature>
<protein>
    <recommendedName>
        <fullName evidence="9">UNC93-like protein</fullName>
    </recommendedName>
</protein>
<evidence type="ECO:0000256" key="5">
    <source>
        <dbReference type="ARBA" id="ARBA00023136"/>
    </source>
</evidence>
<dbReference type="OrthoDB" id="78663at2759"/>
<feature type="transmembrane region" description="Helical" evidence="6">
    <location>
        <begin position="84"/>
        <end position="106"/>
    </location>
</feature>
<feature type="transmembrane region" description="Helical" evidence="6">
    <location>
        <begin position="381"/>
        <end position="401"/>
    </location>
</feature>
<sequence length="502" mass="56282">MHPASLPHHHHINHQYIFPQEEVPRLVRNMDQTEVLTPKQIRNEKIRIWKNVLVVSLGFLLLFMSFSSVSALQSSINSDNGLGTYSLTVIYVGLVFSSLFLVTFTIHKLTAKWTIVVCNLCYMGYIAAQFHPNFYTLLPTGLLVGLAAAPLWSAKCTYISVIGKRYSELCALQRTENKQSSEHSTVMLFFGIFFATFQSAGIWGNLITSSGRARLFPRKELKHILSSGETKRNTTDVSFCGKNFCEDFVDQVENLKRPEEWRIHLISGIFVAIAFSSALFIAFLLDPLSRFQKVANERQTSGFKLVFATFAQLKNLNQALILVLVFYGGMEQGFFEADFSKAFVGCTWGIEKIGYVLMAAKAMNSFGSAFSGKIVKYTGRIPVFLAAFVVNVATLVYLLTWEPSVDETYALFIMAGTYMLADSIWQTQINGLHGVLFHDNVEAAFSAYKVFESLGFIIAFLASPLLCVRIKLYSLLSVLTLGIACYGVLETRERKLEVRAIS</sequence>
<evidence type="ECO:0008006" key="9">
    <source>
        <dbReference type="Google" id="ProtNLM"/>
    </source>
</evidence>
<evidence type="ECO:0000256" key="2">
    <source>
        <dbReference type="ARBA" id="ARBA00009172"/>
    </source>
</evidence>
<gene>
    <name evidence="7" type="ORF">NMOB1V02_LOCUS5843</name>
</gene>
<dbReference type="PANTHER" id="PTHR19444:SF13">
    <property type="entry name" value="PROTEIN UNC-93 HOMOLOG A"/>
    <property type="match status" value="1"/>
</dbReference>
<proteinExistence type="inferred from homology"/>
<evidence type="ECO:0000256" key="3">
    <source>
        <dbReference type="ARBA" id="ARBA00022692"/>
    </source>
</evidence>
<dbReference type="Proteomes" id="UP000678499">
    <property type="component" value="Unassembled WGS sequence"/>
</dbReference>
<feature type="transmembrane region" description="Helical" evidence="6">
    <location>
        <begin position="263"/>
        <end position="285"/>
    </location>
</feature>
<name>A0A7R9BML4_9CRUS</name>
<keyword evidence="8" id="KW-1185">Reference proteome</keyword>
<dbReference type="PANTHER" id="PTHR19444">
    <property type="entry name" value="UNC-93 RELATED"/>
    <property type="match status" value="1"/>
</dbReference>
<dbReference type="Pfam" id="PF05978">
    <property type="entry name" value="UNC-93"/>
    <property type="match status" value="1"/>
</dbReference>
<keyword evidence="3 6" id="KW-0812">Transmembrane</keyword>
<evidence type="ECO:0000313" key="8">
    <source>
        <dbReference type="Proteomes" id="UP000678499"/>
    </source>
</evidence>
<dbReference type="GO" id="GO:0055120">
    <property type="term" value="C:striated muscle dense body"/>
    <property type="evidence" value="ECO:0007669"/>
    <property type="project" value="TreeGrafter"/>
</dbReference>
<keyword evidence="5 6" id="KW-0472">Membrane</keyword>
<dbReference type="GO" id="GO:0006937">
    <property type="term" value="P:regulation of muscle contraction"/>
    <property type="evidence" value="ECO:0007669"/>
    <property type="project" value="TreeGrafter"/>
</dbReference>
<evidence type="ECO:0000313" key="7">
    <source>
        <dbReference type="EMBL" id="CAD7278132.1"/>
    </source>
</evidence>
<feature type="transmembrane region" description="Helical" evidence="6">
    <location>
        <begin position="52"/>
        <end position="72"/>
    </location>
</feature>
<evidence type="ECO:0000256" key="6">
    <source>
        <dbReference type="SAM" id="Phobius"/>
    </source>
</evidence>
<accession>A0A7R9BML4</accession>
<reference evidence="7" key="1">
    <citation type="submission" date="2020-11" db="EMBL/GenBank/DDBJ databases">
        <authorList>
            <person name="Tran Van P."/>
        </authorList>
    </citation>
    <scope>NUCLEOTIDE SEQUENCE</scope>
</reference>
<feature type="transmembrane region" description="Helical" evidence="6">
    <location>
        <begin position="305"/>
        <end position="330"/>
    </location>
</feature>
<evidence type="ECO:0000256" key="1">
    <source>
        <dbReference type="ARBA" id="ARBA00004141"/>
    </source>
</evidence>
<dbReference type="EMBL" id="OA883162">
    <property type="protein sequence ID" value="CAD7278132.1"/>
    <property type="molecule type" value="Genomic_DNA"/>
</dbReference>
<dbReference type="InterPro" id="IPR036259">
    <property type="entry name" value="MFS_trans_sf"/>
</dbReference>
<comment type="similarity">
    <text evidence="2">Belongs to the unc-93 family.</text>
</comment>
<dbReference type="GO" id="GO:0005886">
    <property type="term" value="C:plasma membrane"/>
    <property type="evidence" value="ECO:0007669"/>
    <property type="project" value="TreeGrafter"/>
</dbReference>
<dbReference type="EMBL" id="CAJPEX010001125">
    <property type="protein sequence ID" value="CAG0918284.1"/>
    <property type="molecule type" value="Genomic_DNA"/>
</dbReference>
<feature type="transmembrane region" description="Helical" evidence="6">
    <location>
        <begin position="472"/>
        <end position="489"/>
    </location>
</feature>
<dbReference type="InterPro" id="IPR051951">
    <property type="entry name" value="UNC-93_regulatory"/>
</dbReference>
<feature type="transmembrane region" description="Helical" evidence="6">
    <location>
        <begin position="184"/>
        <end position="206"/>
    </location>
</feature>
<dbReference type="AlphaFoldDB" id="A0A7R9BML4"/>
<feature type="transmembrane region" description="Helical" evidence="6">
    <location>
        <begin position="446"/>
        <end position="466"/>
    </location>
</feature>